<organism evidence="2 3">
    <name type="scientific">Pseudomonas baetica</name>
    <dbReference type="NCBI Taxonomy" id="674054"/>
    <lineage>
        <taxon>Bacteria</taxon>
        <taxon>Pseudomonadati</taxon>
        <taxon>Pseudomonadota</taxon>
        <taxon>Gammaproteobacteria</taxon>
        <taxon>Pseudomonadales</taxon>
        <taxon>Pseudomonadaceae</taxon>
        <taxon>Pseudomonas</taxon>
    </lineage>
</organism>
<proteinExistence type="predicted"/>
<sequence>MSDLALEPIVQWLLLDSVDAPQALQTLRQGFATVRCYWLFDDTEFASVREQGPVLIELENCPALSALCHRDPQTWRGLMLESAAPADALLGHLRRMLTVSFGLSQRALLGFYNRQTASYFFDACDVRELSRWLGPIQQLRWFGGTWADRAIGCEGWQQLRNPRLAVQPLGVEETLSRRQRERLQTCLLEQHIWRWCQSMGVTYPLMWSHAQQGLALGFSDRTMLDSWLWLRLQHPHEVLLPLPAGLTQQEGIEYLRQRWQNDQP</sequence>
<dbReference type="Proteomes" id="UP000232455">
    <property type="component" value="Unassembled WGS sequence"/>
</dbReference>
<dbReference type="InterPro" id="IPR025391">
    <property type="entry name" value="DUF4123"/>
</dbReference>
<gene>
    <name evidence="2" type="ORF">ATI02_2406</name>
</gene>
<keyword evidence="3" id="KW-1185">Reference proteome</keyword>
<dbReference type="Pfam" id="PF13503">
    <property type="entry name" value="DUF4123"/>
    <property type="match status" value="1"/>
</dbReference>
<evidence type="ECO:0000259" key="1">
    <source>
        <dbReference type="Pfam" id="PF13503"/>
    </source>
</evidence>
<dbReference type="EMBL" id="PHHE01000001">
    <property type="protein sequence ID" value="PKA69546.1"/>
    <property type="molecule type" value="Genomic_DNA"/>
</dbReference>
<accession>A0ABX4PWX0</accession>
<dbReference type="RefSeq" id="WP_100846374.1">
    <property type="nucleotide sequence ID" value="NZ_PHHE01000001.1"/>
</dbReference>
<feature type="domain" description="DUF4123" evidence="1">
    <location>
        <begin position="12"/>
        <end position="130"/>
    </location>
</feature>
<protein>
    <submittedName>
        <fullName evidence="2">Uncharacterized protein DUF4123</fullName>
    </submittedName>
</protein>
<evidence type="ECO:0000313" key="2">
    <source>
        <dbReference type="EMBL" id="PKA69546.1"/>
    </source>
</evidence>
<name>A0ABX4PWX0_9PSED</name>
<evidence type="ECO:0000313" key="3">
    <source>
        <dbReference type="Proteomes" id="UP000232455"/>
    </source>
</evidence>
<reference evidence="2 3" key="1">
    <citation type="submission" date="2017-11" db="EMBL/GenBank/DDBJ databases">
        <title>Genome sequencing of a diverse group of Pseudomonas species.</title>
        <authorList>
            <person name="Loper J."/>
        </authorList>
    </citation>
    <scope>NUCLEOTIDE SEQUENCE [LARGE SCALE GENOMIC DNA]</scope>
    <source>
        <strain evidence="2 3">LMG 25716</strain>
    </source>
</reference>
<comment type="caution">
    <text evidence="2">The sequence shown here is derived from an EMBL/GenBank/DDBJ whole genome shotgun (WGS) entry which is preliminary data.</text>
</comment>